<dbReference type="InterPro" id="IPR000792">
    <property type="entry name" value="Tscrpt_reg_LuxR_C"/>
</dbReference>
<sequence length="974" mass="105597">MPPSPFVGRRPHLDHLLGAAAAVGSGNARTSLVVGDAGIGKTRLISEYLARSPLARTVVGGCLELGTEGIAFAPFATVLRQLVRDTEAPIAGGELARLVPGLGPVPEATEESRARLFEAVLTFLEESALPGGLVVVVEDLHWADASTRDLLVFLLRNLDAVPVHLVVSVRSDDLHRTHPLRRLLPEIERLPGVARLDVEALSQEEVVEQAAYLGRSTDPDLLYLRSGGNPLFVESLVADPAPLESALPDGPRELLLRTVEALPETTRAVLGLASASGDRVDHALLAEVAAGSGISELELDAALRPAVDAQVLRATEDGYVFRHALLAEAVYADLLPGERIRAHRRYVDALDHDSPGRLPGETAAQLARHAHIVHDHPRALVAAWAAAEHAEASAAHPERLGLLERVLELWEMVPEAEHLAGAPHGEALRRACQAAHVYGSTRRAVAHATSGLGATDPSIHPELTGELLMARGRARSDQGRADALEDLEAAAEYLDRDHPRRPALDAASATALMRLGLDKESERAARAALACAQRVGDRVSEVDALMTLTNLLGEVRGLVGEPVGPRSSEEESEADARKGPEGEAVTAMLHRAIDLAQRTGQVRMEVRAWRNLAIHLDQELRLEEAYRAAERGWRRCTELGVSRSQGVGCATTMASLLNDMGRLDEAEELLDRLPYGQSRQEAYRLNLTAMFHAFQGRWEQAEEALTAFTRIMPRDISSPLEYLNQYYARLYLLMYRGDLVEAARSVGLATADIGTMAPGRFPHYGLTVMGDLVLRLRQHGGTEERYWAQNLVDHLRSDLVHRRGPVSPLGRLGYRIMEGFLTDKPTTALEHFTEAVRICEENGYRGIQFRSLMGAFHAALDLGDHDRARTLLERFGSLQGQGTAWILRQDAARMRAALAAAEPVRVSAGLPGGLTPREAEVLTEVAKGLSNREVGQALFISAKTVSVHLSNVMGKLGAGNRTAAVARARELGLL</sequence>
<organism evidence="5 6">
    <name type="scientific">Nocardiopsis exhalans</name>
    <dbReference type="NCBI Taxonomy" id="163604"/>
    <lineage>
        <taxon>Bacteria</taxon>
        <taxon>Bacillati</taxon>
        <taxon>Actinomycetota</taxon>
        <taxon>Actinomycetes</taxon>
        <taxon>Streptosporangiales</taxon>
        <taxon>Nocardiopsidaceae</taxon>
        <taxon>Nocardiopsis</taxon>
    </lineage>
</organism>
<dbReference type="Gene3D" id="1.10.10.10">
    <property type="entry name" value="Winged helix-like DNA-binding domain superfamily/Winged helix DNA-binding domain"/>
    <property type="match status" value="1"/>
</dbReference>
<evidence type="ECO:0000256" key="3">
    <source>
        <dbReference type="SAM" id="MobiDB-lite"/>
    </source>
</evidence>
<evidence type="ECO:0000313" key="6">
    <source>
        <dbReference type="Proteomes" id="UP001055940"/>
    </source>
</evidence>
<dbReference type="InterPro" id="IPR041664">
    <property type="entry name" value="AAA_16"/>
</dbReference>
<dbReference type="Pfam" id="PF00196">
    <property type="entry name" value="GerE"/>
    <property type="match status" value="1"/>
</dbReference>
<dbReference type="Gene3D" id="1.25.40.10">
    <property type="entry name" value="Tetratricopeptide repeat domain"/>
    <property type="match status" value="1"/>
</dbReference>
<dbReference type="EMBL" id="CP099837">
    <property type="protein sequence ID" value="USY18333.1"/>
    <property type="molecule type" value="Genomic_DNA"/>
</dbReference>
<evidence type="ECO:0000313" key="5">
    <source>
        <dbReference type="EMBL" id="USY18333.1"/>
    </source>
</evidence>
<reference evidence="5" key="1">
    <citation type="submission" date="2022-06" db="EMBL/GenBank/DDBJ databases">
        <authorList>
            <person name="Ping M."/>
        </authorList>
    </citation>
    <scope>NUCLEOTIDE SEQUENCE</scope>
    <source>
        <strain evidence="5">JCM11759T</strain>
    </source>
</reference>
<dbReference type="InterPro" id="IPR016032">
    <property type="entry name" value="Sig_transdc_resp-reg_C-effctor"/>
</dbReference>
<evidence type="ECO:0000256" key="2">
    <source>
        <dbReference type="ARBA" id="ARBA00022840"/>
    </source>
</evidence>
<gene>
    <name evidence="5" type="ORF">NE857_23880</name>
</gene>
<dbReference type="PANTHER" id="PTHR16305:SF35">
    <property type="entry name" value="TRANSCRIPTIONAL ACTIVATOR DOMAIN"/>
    <property type="match status" value="1"/>
</dbReference>
<dbReference type="SUPFAM" id="SSF46894">
    <property type="entry name" value="C-terminal effector domain of the bipartite response regulators"/>
    <property type="match status" value="1"/>
</dbReference>
<dbReference type="InterPro" id="IPR011990">
    <property type="entry name" value="TPR-like_helical_dom_sf"/>
</dbReference>
<dbReference type="PROSITE" id="PS50043">
    <property type="entry name" value="HTH_LUXR_2"/>
    <property type="match status" value="1"/>
</dbReference>
<keyword evidence="1" id="KW-0547">Nucleotide-binding</keyword>
<protein>
    <submittedName>
        <fullName evidence="5">AAA family ATPase</fullName>
    </submittedName>
</protein>
<dbReference type="SMART" id="SM00421">
    <property type="entry name" value="HTH_LUXR"/>
    <property type="match status" value="1"/>
</dbReference>
<dbReference type="Pfam" id="PF13191">
    <property type="entry name" value="AAA_16"/>
    <property type="match status" value="1"/>
</dbReference>
<keyword evidence="6" id="KW-1185">Reference proteome</keyword>
<dbReference type="PRINTS" id="PR00038">
    <property type="entry name" value="HTHLUXR"/>
</dbReference>
<dbReference type="SUPFAM" id="SSF48452">
    <property type="entry name" value="TPR-like"/>
    <property type="match status" value="1"/>
</dbReference>
<dbReference type="RefSeq" id="WP_254417735.1">
    <property type="nucleotide sequence ID" value="NZ_BAAAJB010000035.1"/>
</dbReference>
<dbReference type="CDD" id="cd06170">
    <property type="entry name" value="LuxR_C_like"/>
    <property type="match status" value="1"/>
</dbReference>
<evidence type="ECO:0000256" key="1">
    <source>
        <dbReference type="ARBA" id="ARBA00022741"/>
    </source>
</evidence>
<dbReference type="PROSITE" id="PS00622">
    <property type="entry name" value="HTH_LUXR_1"/>
    <property type="match status" value="1"/>
</dbReference>
<dbReference type="PANTHER" id="PTHR16305">
    <property type="entry name" value="TESTICULAR SOLUBLE ADENYLYL CYCLASE"/>
    <property type="match status" value="1"/>
</dbReference>
<dbReference type="InterPro" id="IPR036388">
    <property type="entry name" value="WH-like_DNA-bd_sf"/>
</dbReference>
<name>A0ABY5D485_9ACTN</name>
<accession>A0ABY5D485</accession>
<dbReference type="SUPFAM" id="SSF52540">
    <property type="entry name" value="P-loop containing nucleoside triphosphate hydrolases"/>
    <property type="match status" value="1"/>
</dbReference>
<proteinExistence type="predicted"/>
<dbReference type="InterPro" id="IPR027417">
    <property type="entry name" value="P-loop_NTPase"/>
</dbReference>
<evidence type="ECO:0000259" key="4">
    <source>
        <dbReference type="PROSITE" id="PS50043"/>
    </source>
</evidence>
<feature type="region of interest" description="Disordered" evidence="3">
    <location>
        <begin position="559"/>
        <end position="580"/>
    </location>
</feature>
<feature type="domain" description="HTH luxR-type" evidence="4">
    <location>
        <begin position="907"/>
        <end position="972"/>
    </location>
</feature>
<keyword evidence="2" id="KW-0067">ATP-binding</keyword>
<dbReference type="Proteomes" id="UP001055940">
    <property type="component" value="Chromosome"/>
</dbReference>